<dbReference type="InterPro" id="IPR036388">
    <property type="entry name" value="WH-like_DNA-bd_sf"/>
</dbReference>
<dbReference type="SMART" id="SM00347">
    <property type="entry name" value="HTH_MARR"/>
    <property type="match status" value="1"/>
</dbReference>
<dbReference type="PANTHER" id="PTHR33164">
    <property type="entry name" value="TRANSCRIPTIONAL REGULATOR, MARR FAMILY"/>
    <property type="match status" value="1"/>
</dbReference>
<keyword evidence="6" id="KW-1185">Reference proteome</keyword>
<dbReference type="PANTHER" id="PTHR33164:SF64">
    <property type="entry name" value="TRANSCRIPTIONAL REGULATOR SLYA"/>
    <property type="match status" value="1"/>
</dbReference>
<keyword evidence="1" id="KW-0805">Transcription regulation</keyword>
<dbReference type="Proteomes" id="UP000625283">
    <property type="component" value="Unassembled WGS sequence"/>
</dbReference>
<evidence type="ECO:0000313" key="5">
    <source>
        <dbReference type="EMBL" id="MBL1410161.1"/>
    </source>
</evidence>
<proteinExistence type="predicted"/>
<dbReference type="EMBL" id="JAERTY010000008">
    <property type="protein sequence ID" value="MBL1410161.1"/>
    <property type="molecule type" value="Genomic_DNA"/>
</dbReference>
<dbReference type="InterPro" id="IPR036390">
    <property type="entry name" value="WH_DNA-bd_sf"/>
</dbReference>
<dbReference type="InterPro" id="IPR000835">
    <property type="entry name" value="HTH_MarR-typ"/>
</dbReference>
<dbReference type="PRINTS" id="PR00598">
    <property type="entry name" value="HTHMARR"/>
</dbReference>
<sequence>MLNESYNQYSFILDRTARKVKQYAQTAFAEQQFDLTVDQWIVLRTIYENPSLSNKEMAELCGKDQPTLTRIIDLLIKKEFAERISHPSDRRSLRLHITKKGEYKIQEIAPKVADFRMQAWKNLNEEDFAHFTRILNTIYDNLTHK</sequence>
<evidence type="ECO:0000259" key="4">
    <source>
        <dbReference type="PROSITE" id="PS50995"/>
    </source>
</evidence>
<evidence type="ECO:0000313" key="6">
    <source>
        <dbReference type="Proteomes" id="UP000625283"/>
    </source>
</evidence>
<evidence type="ECO:0000256" key="3">
    <source>
        <dbReference type="ARBA" id="ARBA00023163"/>
    </source>
</evidence>
<organism evidence="5 6">
    <name type="scientific">Sphingobacterium faecale</name>
    <dbReference type="NCBI Taxonomy" id="2803775"/>
    <lineage>
        <taxon>Bacteria</taxon>
        <taxon>Pseudomonadati</taxon>
        <taxon>Bacteroidota</taxon>
        <taxon>Sphingobacteriia</taxon>
        <taxon>Sphingobacteriales</taxon>
        <taxon>Sphingobacteriaceae</taxon>
        <taxon>Sphingobacterium</taxon>
    </lineage>
</organism>
<comment type="caution">
    <text evidence="5">The sequence shown here is derived from an EMBL/GenBank/DDBJ whole genome shotgun (WGS) entry which is preliminary data.</text>
</comment>
<dbReference type="RefSeq" id="WP_202103856.1">
    <property type="nucleotide sequence ID" value="NZ_JAERTY010000008.1"/>
</dbReference>
<feature type="domain" description="HTH marR-type" evidence="4">
    <location>
        <begin position="6"/>
        <end position="140"/>
    </location>
</feature>
<dbReference type="Pfam" id="PF01047">
    <property type="entry name" value="MarR"/>
    <property type="match status" value="1"/>
</dbReference>
<keyword evidence="2" id="KW-0238">DNA-binding</keyword>
<dbReference type="SUPFAM" id="SSF46785">
    <property type="entry name" value="Winged helix' DNA-binding domain"/>
    <property type="match status" value="1"/>
</dbReference>
<evidence type="ECO:0000256" key="2">
    <source>
        <dbReference type="ARBA" id="ARBA00023125"/>
    </source>
</evidence>
<accession>A0ABS1R631</accession>
<dbReference type="Gene3D" id="1.10.10.10">
    <property type="entry name" value="Winged helix-like DNA-binding domain superfamily/Winged helix DNA-binding domain"/>
    <property type="match status" value="1"/>
</dbReference>
<gene>
    <name evidence="5" type="ORF">JKG61_15515</name>
</gene>
<dbReference type="InterPro" id="IPR039422">
    <property type="entry name" value="MarR/SlyA-like"/>
</dbReference>
<evidence type="ECO:0000256" key="1">
    <source>
        <dbReference type="ARBA" id="ARBA00023015"/>
    </source>
</evidence>
<protein>
    <submittedName>
        <fullName evidence="5">MarR family transcriptional regulator</fullName>
    </submittedName>
</protein>
<dbReference type="PROSITE" id="PS50995">
    <property type="entry name" value="HTH_MARR_2"/>
    <property type="match status" value="1"/>
</dbReference>
<keyword evidence="3" id="KW-0804">Transcription</keyword>
<name>A0ABS1R631_9SPHI</name>
<reference evidence="5 6" key="1">
    <citation type="submission" date="2021-01" db="EMBL/GenBank/DDBJ databases">
        <title>C459-1 draft genome sequence.</title>
        <authorList>
            <person name="Zhang X.-F."/>
        </authorList>
    </citation>
    <scope>NUCLEOTIDE SEQUENCE [LARGE SCALE GENOMIC DNA]</scope>
    <source>
        <strain evidence="6">C459-1</strain>
    </source>
</reference>